<dbReference type="InterPro" id="IPR051043">
    <property type="entry name" value="Sulfatase_Mod_Factor_Kinase"/>
</dbReference>
<dbReference type="PANTHER" id="PTHR23150">
    <property type="entry name" value="SULFATASE MODIFYING FACTOR 1, 2"/>
    <property type="match status" value="1"/>
</dbReference>
<feature type="region of interest" description="Disordered" evidence="1">
    <location>
        <begin position="1"/>
        <end position="44"/>
    </location>
</feature>
<accession>A0A1H1UR68</accession>
<dbReference type="GO" id="GO:0000272">
    <property type="term" value="P:polysaccharide catabolic process"/>
    <property type="evidence" value="ECO:0007669"/>
    <property type="project" value="UniProtKB-KW"/>
</dbReference>
<feature type="compositionally biased region" description="Polar residues" evidence="1">
    <location>
        <begin position="1"/>
        <end position="11"/>
    </location>
</feature>
<dbReference type="EMBL" id="LT629732">
    <property type="protein sequence ID" value="SDS74983.1"/>
    <property type="molecule type" value="Genomic_DNA"/>
</dbReference>
<dbReference type="PANTHER" id="PTHR23150:SF19">
    <property type="entry name" value="FORMYLGLYCINE-GENERATING ENZYME"/>
    <property type="match status" value="1"/>
</dbReference>
<dbReference type="RefSeq" id="WP_092654900.1">
    <property type="nucleotide sequence ID" value="NZ_LT629732.1"/>
</dbReference>
<dbReference type="GO" id="GO:0016161">
    <property type="term" value="F:beta-amylase activity"/>
    <property type="evidence" value="ECO:0007669"/>
    <property type="project" value="UniProtKB-EC"/>
</dbReference>
<evidence type="ECO:0000313" key="3">
    <source>
        <dbReference type="EMBL" id="SDS74983.1"/>
    </source>
</evidence>
<dbReference type="InterPro" id="IPR016187">
    <property type="entry name" value="CTDL_fold"/>
</dbReference>
<dbReference type="SUPFAM" id="SSF56436">
    <property type="entry name" value="C-type lectin-like"/>
    <property type="match status" value="1"/>
</dbReference>
<evidence type="ECO:0000256" key="1">
    <source>
        <dbReference type="SAM" id="MobiDB-lite"/>
    </source>
</evidence>
<protein>
    <submittedName>
        <fullName evidence="3">Formylglycine-generating enzyme, required for sulfatase activity, contains SUMF1/FGE domain</fullName>
    </submittedName>
</protein>
<dbReference type="InterPro" id="IPR042095">
    <property type="entry name" value="SUMF_sf"/>
</dbReference>
<sequence>MDGTTGKPTLTSSPASGSASPPNMVELPGGRFAMGAADGGREEGPVHDVEVRAFAMDLHPVTNRQFGEFCAATGRAHPDSPRWERLPNSFSTRPDHPVVNVSFQDASDYAAWAGKRLPTEAEWEYAARGGIPGARYPWGQEEPGGRRAQYATRESEHPWRDWRHSTGHRYTAPVCSFPPNRFGLYDLAGNVWEWCANWFHDYPDQQVSLDAPDEGWGMRRVLRGGAYYSTAWDLRVSRRLRVFGGVGGNGMGFRCVADLDEPRTEAPRPTITLAAERTADQNGTPDLDGVNLRMSREVELCLGMSAPLTDADADRVSRLGFTSVELYVTWETVENQGEGVFDFSFWDEQVDVLRRHGLRWVPFLIAGPTYSLPDWYRRGDDFRGLICLEHGLPNGTQSIWDQRFDRHVDRFLAAFADHYRDTDVIEALLLGITGDFGEAIFPVTGTTWTTVIPGPYHTHGGYWCGDRFALADFQAAALRWHDGDLDLLNRRWGTSFAHPTEVSFPRLRVDPDDDFRVDEPTAPGTYAVSNSCDRRRWLDFVGWYRASMNSLARRWLATTRRHFPNHPIYLCTGGDASPHHGAHFGDQCQLAAQFHAGVRVTNEASNYAHNFAMTRWVASAGRFHGAYFGFEPAGGVDEKGITARIYNAATSGTRNLHFYAPNVLARQSCVDTWVANYDRIEMGHPETEVAVLYPDTPLVLGEISTGKVAARVADLRDAFDLDFLDDTTISAGALDGYRAVVVLGGTHYHRETLGAVRRWARSGGLLAVLETTELRPVDGDDDMDPVTILRRPGDPDGTIRWFGSPRDPAELAGPAAHGASWAVPALTDWLRANDCAPVDGVSDLVYLARLADRLVLLSHADSEVHKSVLMPDGTSRTVRIPPNSIVEVPIHPAGRTK</sequence>
<feature type="compositionally biased region" description="Low complexity" evidence="1">
    <location>
        <begin position="12"/>
        <end position="22"/>
    </location>
</feature>
<dbReference type="Gene3D" id="3.20.20.80">
    <property type="entry name" value="Glycosidases"/>
    <property type="match status" value="1"/>
</dbReference>
<dbReference type="GO" id="GO:0120147">
    <property type="term" value="F:formylglycine-generating oxidase activity"/>
    <property type="evidence" value="ECO:0007669"/>
    <property type="project" value="TreeGrafter"/>
</dbReference>
<dbReference type="OrthoDB" id="9768004at2"/>
<evidence type="ECO:0000313" key="4">
    <source>
        <dbReference type="Proteomes" id="UP000198983"/>
    </source>
</evidence>
<organism evidence="3 4">
    <name type="scientific">Actinopolymorpha singaporensis</name>
    <dbReference type="NCBI Taxonomy" id="117157"/>
    <lineage>
        <taxon>Bacteria</taxon>
        <taxon>Bacillati</taxon>
        <taxon>Actinomycetota</taxon>
        <taxon>Actinomycetes</taxon>
        <taxon>Propionibacteriales</taxon>
        <taxon>Actinopolymorphaceae</taxon>
        <taxon>Actinopolymorpha</taxon>
    </lineage>
</organism>
<dbReference type="InterPro" id="IPR017853">
    <property type="entry name" value="GH"/>
</dbReference>
<name>A0A1H1UR68_9ACTN</name>
<evidence type="ECO:0000259" key="2">
    <source>
        <dbReference type="Pfam" id="PF03781"/>
    </source>
</evidence>
<reference evidence="3 4" key="1">
    <citation type="submission" date="2016-10" db="EMBL/GenBank/DDBJ databases">
        <authorList>
            <person name="de Groot N.N."/>
        </authorList>
    </citation>
    <scope>NUCLEOTIDE SEQUENCE [LARGE SCALE GENOMIC DNA]</scope>
    <source>
        <strain evidence="3 4">DSM 22024</strain>
    </source>
</reference>
<dbReference type="Pfam" id="PF03781">
    <property type="entry name" value="FGE-sulfatase"/>
    <property type="match status" value="1"/>
</dbReference>
<dbReference type="Gene3D" id="3.90.1580.10">
    <property type="entry name" value="paralog of FGE (formylglycine-generating enzyme)"/>
    <property type="match status" value="1"/>
</dbReference>
<gene>
    <name evidence="3" type="ORF">SAMN04489717_3739</name>
</gene>
<dbReference type="InterPro" id="IPR005532">
    <property type="entry name" value="SUMF_dom"/>
</dbReference>
<dbReference type="STRING" id="117157.SAMN04489717_3739"/>
<dbReference type="Proteomes" id="UP000198983">
    <property type="component" value="Chromosome I"/>
</dbReference>
<dbReference type="SUPFAM" id="SSF51445">
    <property type="entry name" value="(Trans)glycosidases"/>
    <property type="match status" value="1"/>
</dbReference>
<feature type="domain" description="Sulfatase-modifying factor enzyme-like" evidence="2">
    <location>
        <begin position="21"/>
        <end position="256"/>
    </location>
</feature>
<keyword evidence="4" id="KW-1185">Reference proteome</keyword>
<dbReference type="AlphaFoldDB" id="A0A1H1UR68"/>
<proteinExistence type="predicted"/>